<evidence type="ECO:0000256" key="1">
    <source>
        <dbReference type="ARBA" id="ARBA00004613"/>
    </source>
</evidence>
<dbReference type="Pfam" id="PF15177">
    <property type="entry name" value="IL28A"/>
    <property type="match status" value="1"/>
</dbReference>
<comment type="subcellular location">
    <subcellularLocation>
        <location evidence="1">Secreted</location>
    </subcellularLocation>
</comment>
<evidence type="ECO:0000256" key="6">
    <source>
        <dbReference type="ARBA" id="ARBA00023118"/>
    </source>
</evidence>
<dbReference type="PANTHER" id="PTHR31943:SF1">
    <property type="entry name" value="INTERFERON LAMBDA-2-RELATED"/>
    <property type="match status" value="1"/>
</dbReference>
<keyword evidence="5 7" id="KW-0732">Signal</keyword>
<dbReference type="InterPro" id="IPR029177">
    <property type="entry name" value="INF_lambda"/>
</dbReference>
<dbReference type="PANTHER" id="PTHR31943">
    <property type="entry name" value="INTERLEUKIN-28 AND 29"/>
    <property type="match status" value="1"/>
</dbReference>
<dbReference type="InterPro" id="IPR038326">
    <property type="entry name" value="IFN-lambda_sf"/>
</dbReference>
<name>A0A140EDJ6_ANAPP</name>
<dbReference type="GO" id="GO:0005615">
    <property type="term" value="C:extracellular space"/>
    <property type="evidence" value="ECO:0007669"/>
    <property type="project" value="UniProtKB-KW"/>
</dbReference>
<feature type="signal peptide" evidence="7">
    <location>
        <begin position="1"/>
        <end position="19"/>
    </location>
</feature>
<dbReference type="GO" id="GO:0045087">
    <property type="term" value="P:innate immune response"/>
    <property type="evidence" value="ECO:0007669"/>
    <property type="project" value="TreeGrafter"/>
</dbReference>
<comment type="similarity">
    <text evidence="2">Belongs to the lambda interferon family.</text>
</comment>
<keyword evidence="4" id="KW-0964">Secreted</keyword>
<dbReference type="GO" id="GO:0050778">
    <property type="term" value="P:positive regulation of immune response"/>
    <property type="evidence" value="ECO:0007669"/>
    <property type="project" value="InterPro"/>
</dbReference>
<evidence type="ECO:0000256" key="7">
    <source>
        <dbReference type="SAM" id="SignalP"/>
    </source>
</evidence>
<evidence type="ECO:0000256" key="2">
    <source>
        <dbReference type="ARBA" id="ARBA00008717"/>
    </source>
</evidence>
<protein>
    <submittedName>
        <fullName evidence="8">Interferon lambda</fullName>
    </submittedName>
</protein>
<dbReference type="AlphaFoldDB" id="A0A140EDJ6"/>
<evidence type="ECO:0000256" key="3">
    <source>
        <dbReference type="ARBA" id="ARBA00022514"/>
    </source>
</evidence>
<sequence length="185" mass="20559">MLCPVFAAVLVVGLGPLLAGAFPQAALKKSCRLSQYGSPAYSELAEVLKFRKYYESITSKDPKCSTRLFNRKWTPNELSVPDRLLLVEAELDLTIAVLAHPTVHKLAEKSQQPLAFFTQAREDLRGCVAAEAPSHQPSGKLRYWLQKLETAKKTETASCLEYSTILHLFQVLHDLGCVAIPERCT</sequence>
<evidence type="ECO:0000256" key="5">
    <source>
        <dbReference type="ARBA" id="ARBA00022729"/>
    </source>
</evidence>
<feature type="chain" id="PRO_5007302203" evidence="7">
    <location>
        <begin position="20"/>
        <end position="185"/>
    </location>
</feature>
<keyword evidence="6" id="KW-0051">Antiviral defense</keyword>
<dbReference type="Gene3D" id="1.20.1250.60">
    <property type="entry name" value="Interferon lambda"/>
    <property type="match status" value="1"/>
</dbReference>
<organism evidence="8">
    <name type="scientific">Anas platyrhynchos platyrhynchos</name>
    <name type="common">Northern mallard</name>
    <dbReference type="NCBI Taxonomy" id="8840"/>
    <lineage>
        <taxon>Eukaryota</taxon>
        <taxon>Metazoa</taxon>
        <taxon>Chordata</taxon>
        <taxon>Craniata</taxon>
        <taxon>Vertebrata</taxon>
        <taxon>Euteleostomi</taxon>
        <taxon>Archelosauria</taxon>
        <taxon>Archosauria</taxon>
        <taxon>Dinosauria</taxon>
        <taxon>Saurischia</taxon>
        <taxon>Theropoda</taxon>
        <taxon>Coelurosauria</taxon>
        <taxon>Aves</taxon>
        <taxon>Neognathae</taxon>
        <taxon>Galloanserae</taxon>
        <taxon>Anseriformes</taxon>
        <taxon>Anatidae</taxon>
        <taxon>Anatinae</taxon>
        <taxon>Anas</taxon>
    </lineage>
</organism>
<accession>A0A140EDJ6</accession>
<keyword evidence="3" id="KW-0202">Cytokine</keyword>
<reference evidence="8" key="1">
    <citation type="submission" date="2015-09" db="EMBL/GenBank/DDBJ databases">
        <authorList>
            <person name="Jackson K.R."/>
            <person name="Lunt B.L."/>
            <person name="Fisher J.N.B."/>
            <person name="Gardner A.V."/>
            <person name="Bailey M.E."/>
            <person name="Deus L.M."/>
            <person name="Earl A.S."/>
            <person name="Gibby P.D."/>
            <person name="Hartmann K.A."/>
            <person name="Liu J.E."/>
            <person name="Manci A.M."/>
            <person name="Nielsen D.A."/>
            <person name="Solomon M.B."/>
            <person name="Breakwell D.P."/>
            <person name="Burnett S.H."/>
            <person name="Grose J.H."/>
        </authorList>
    </citation>
    <scope>NUCLEOTIDE SEQUENCE</scope>
</reference>
<dbReference type="GO" id="GO:0005125">
    <property type="term" value="F:cytokine activity"/>
    <property type="evidence" value="ECO:0007669"/>
    <property type="project" value="UniProtKB-KW"/>
</dbReference>
<evidence type="ECO:0000256" key="4">
    <source>
        <dbReference type="ARBA" id="ARBA00022525"/>
    </source>
</evidence>
<proteinExistence type="evidence at transcript level"/>
<dbReference type="GO" id="GO:0007259">
    <property type="term" value="P:cell surface receptor signaling pathway via JAK-STAT"/>
    <property type="evidence" value="ECO:0007669"/>
    <property type="project" value="InterPro"/>
</dbReference>
<dbReference type="GO" id="GO:0051607">
    <property type="term" value="P:defense response to virus"/>
    <property type="evidence" value="ECO:0007669"/>
    <property type="project" value="UniProtKB-KW"/>
</dbReference>
<evidence type="ECO:0000313" key="8">
    <source>
        <dbReference type="EMBL" id="AML03244.1"/>
    </source>
</evidence>
<dbReference type="EMBL" id="KT750257">
    <property type="protein sequence ID" value="AML03244.1"/>
    <property type="molecule type" value="mRNA"/>
</dbReference>